<evidence type="ECO:0000313" key="3">
    <source>
        <dbReference type="EMBL" id="NMK97726.1"/>
    </source>
</evidence>
<dbReference type="Pfam" id="PF06810">
    <property type="entry name" value="Phage_scaffold"/>
    <property type="match status" value="1"/>
</dbReference>
<dbReference type="Proteomes" id="UP000550736">
    <property type="component" value="Unassembled WGS sequence"/>
</dbReference>
<dbReference type="EMBL" id="JABBMI010000001">
    <property type="protein sequence ID" value="NMK53421.1"/>
    <property type="molecule type" value="Genomic_DNA"/>
</dbReference>
<dbReference type="EMBL" id="JABBLX010000012">
    <property type="protein sequence ID" value="NMK97726.1"/>
    <property type="molecule type" value="Genomic_DNA"/>
</dbReference>
<reference evidence="6 7" key="2">
    <citation type="submission" date="2020-04" db="EMBL/GenBank/DDBJ databases">
        <title>The Epidemiology and Molecular Characteristics of Linezolid-Resistant Staphylococcus capitis in Huashan Hospital, Shanghai.</title>
        <authorList>
            <person name="Ding L."/>
            <person name="Li P."/>
            <person name="Yang Y."/>
            <person name="Lin D."/>
            <person name="Xu X."/>
        </authorList>
    </citation>
    <scope>NUCLEOTIDE SEQUENCE [LARGE SCALE GENOMIC DNA]</scope>
    <source>
        <strain evidence="3 7">12-86</strain>
        <strain evidence="2 6">17-84</strain>
    </source>
</reference>
<dbReference type="SUPFAM" id="SSF57997">
    <property type="entry name" value="Tropomyosin"/>
    <property type="match status" value="1"/>
</dbReference>
<feature type="coiled-coil region" evidence="1">
    <location>
        <begin position="29"/>
        <end position="97"/>
    </location>
</feature>
<evidence type="ECO:0008006" key="8">
    <source>
        <dbReference type="Google" id="ProtNLM"/>
    </source>
</evidence>
<evidence type="ECO:0000256" key="1">
    <source>
        <dbReference type="SAM" id="Coils"/>
    </source>
</evidence>
<sequence>MAFSREELKNIGIDDEKINDVMTLYGKNIQSLKDSVDEEKRKAEENKKEVESYRKRINEQNDELDNLKEKINKGENLEEQINALKQVNKEKDQQHINEMNEVKLQYEIDKELNSAGAKNTTSVMALVNRDNISFDSEKGLRGLKEQLDDLKEMKVIYSYMITMIKAAQKMPIVKAIQTVI</sequence>
<dbReference type="EMBL" id="SCHC01000001">
    <property type="protein sequence ID" value="TBW78181.1"/>
    <property type="molecule type" value="Genomic_DNA"/>
</dbReference>
<keyword evidence="6" id="KW-1185">Reference proteome</keyword>
<dbReference type="Proteomes" id="UP000538955">
    <property type="component" value="Unassembled WGS sequence"/>
</dbReference>
<protein>
    <recommendedName>
        <fullName evidence="8">Phage minor structural GP20</fullName>
    </recommendedName>
</protein>
<dbReference type="AlphaFoldDB" id="A0A7X9W8Y5"/>
<name>A0A7X9W8Y5_STACP</name>
<evidence type="ECO:0000313" key="5">
    <source>
        <dbReference type="Proteomes" id="UP000291949"/>
    </source>
</evidence>
<evidence type="ECO:0000313" key="4">
    <source>
        <dbReference type="EMBL" id="TBW78181.1"/>
    </source>
</evidence>
<evidence type="ECO:0000313" key="6">
    <source>
        <dbReference type="Proteomes" id="UP000538955"/>
    </source>
</evidence>
<evidence type="ECO:0000313" key="7">
    <source>
        <dbReference type="Proteomes" id="UP000550736"/>
    </source>
</evidence>
<accession>A0A7X9W8Y5</accession>
<comment type="caution">
    <text evidence="4">The sequence shown here is derived from an EMBL/GenBank/DDBJ whole genome shotgun (WGS) entry which is preliminary data.</text>
</comment>
<gene>
    <name evidence="4" type="ORF">EQ811_03675</name>
    <name evidence="3" type="ORF">HHM13_06410</name>
    <name evidence="2" type="ORF">HHM24_01480</name>
</gene>
<dbReference type="Proteomes" id="UP000291949">
    <property type="component" value="Unassembled WGS sequence"/>
</dbReference>
<dbReference type="InterPro" id="IPR009636">
    <property type="entry name" value="SCAF"/>
</dbReference>
<keyword evidence="1" id="KW-0175">Coiled coil</keyword>
<dbReference type="RefSeq" id="WP_030062735.1">
    <property type="nucleotide sequence ID" value="NZ_AP014956.1"/>
</dbReference>
<reference evidence="4 5" key="1">
    <citation type="journal article" date="2019" name="Sci. Transl. Med.">
        <title>Quorum sensing between bacterial species on the skin protects against epidermal injury in atopic dermatitis.</title>
        <authorList>
            <person name="Williams M.R."/>
        </authorList>
    </citation>
    <scope>NUCLEOTIDE SEQUENCE [LARGE SCALE GENOMIC DNA]</scope>
    <source>
        <strain evidence="4 5">H8</strain>
    </source>
</reference>
<organism evidence="4 5">
    <name type="scientific">Staphylococcus capitis</name>
    <dbReference type="NCBI Taxonomy" id="29388"/>
    <lineage>
        <taxon>Bacteria</taxon>
        <taxon>Bacillati</taxon>
        <taxon>Bacillota</taxon>
        <taxon>Bacilli</taxon>
        <taxon>Bacillales</taxon>
        <taxon>Staphylococcaceae</taxon>
        <taxon>Staphylococcus</taxon>
    </lineage>
</organism>
<proteinExistence type="predicted"/>
<evidence type="ECO:0000313" key="2">
    <source>
        <dbReference type="EMBL" id="NMK53421.1"/>
    </source>
</evidence>